<name>A0A4R2HJC6_9ACTN</name>
<reference evidence="2 3" key="1">
    <citation type="journal article" date="2015" name="Stand. Genomic Sci.">
        <title>Genomic Encyclopedia of Bacterial and Archaeal Type Strains, Phase III: the genomes of soil and plant-associated and newly described type strains.</title>
        <authorList>
            <person name="Whitman W.B."/>
            <person name="Woyke T."/>
            <person name="Klenk H.P."/>
            <person name="Zhou Y."/>
            <person name="Lilburn T.G."/>
            <person name="Beck B.J."/>
            <person name="De Vos P."/>
            <person name="Vandamme P."/>
            <person name="Eisen J.A."/>
            <person name="Garrity G."/>
            <person name="Hugenholtz P."/>
            <person name="Kyrpides N.C."/>
        </authorList>
    </citation>
    <scope>NUCLEOTIDE SEQUENCE [LARGE SCALE GENOMIC DNA]</scope>
    <source>
        <strain evidence="2 3">VKM Ac-2572</strain>
    </source>
</reference>
<dbReference type="AlphaFoldDB" id="A0A4R2HJC6"/>
<dbReference type="RefSeq" id="WP_132209826.1">
    <property type="nucleotide sequence ID" value="NZ_SLWN01000005.1"/>
</dbReference>
<protein>
    <submittedName>
        <fullName evidence="2">Uncharacterized membrane-anchored protein YjiN (DUF445 family)</fullName>
    </submittedName>
</protein>
<feature type="transmembrane region" description="Helical" evidence="1">
    <location>
        <begin position="20"/>
        <end position="38"/>
    </location>
</feature>
<dbReference type="InterPro" id="IPR007383">
    <property type="entry name" value="DUF445"/>
</dbReference>
<keyword evidence="1" id="KW-1133">Transmembrane helix</keyword>
<dbReference type="EMBL" id="SLWN01000005">
    <property type="protein sequence ID" value="TCO30139.1"/>
    <property type="molecule type" value="Genomic_DNA"/>
</dbReference>
<organism evidence="2 3">
    <name type="scientific">Kribbella steppae</name>
    <dbReference type="NCBI Taxonomy" id="2512223"/>
    <lineage>
        <taxon>Bacteria</taxon>
        <taxon>Bacillati</taxon>
        <taxon>Actinomycetota</taxon>
        <taxon>Actinomycetes</taxon>
        <taxon>Propionibacteriales</taxon>
        <taxon>Kribbellaceae</taxon>
        <taxon>Kribbella</taxon>
    </lineage>
</organism>
<evidence type="ECO:0000313" key="3">
    <source>
        <dbReference type="Proteomes" id="UP000294508"/>
    </source>
</evidence>
<dbReference type="PANTHER" id="PTHR38442">
    <property type="entry name" value="INNER MEMBRANE PROTEIN-RELATED"/>
    <property type="match status" value="1"/>
</dbReference>
<sequence>MATLTLSAADEVRRRGLRQMRLVALSLLVLAAVVYLITLHRDGGWGYLNAAAEAAMVGALADWFAVTALFRRPLGLPIPHTAIVPTRKDSLAESLEQFVTENFLSEEVVAEKMRTAEVSRRAGEWLATGNHAERIVAEGARTIGAALPRLGDEDVTAFVQGSLLPRFVKEPLSPIAGHFLQSVVDDGAHHALFDLLMVEAHDWLRDNRELLAEVVGPRAPRWSPHWVDRLVIDRIHREALAWLADVRDNPTHAARMAVDRLLTQLADDLQHDPEMMDRFETFKARMLTHPDMGSSLTAVWDAVRTALIESIGDPESTLRVRATQALQDLGKRLQTDDALRAKVDARAAEAVGYVIRTYGSEIVSVISDTIERWDGREAAARIELHVGRDLQFIRINGTVVGALVGLIIHTVSDLL</sequence>
<dbReference type="Proteomes" id="UP000294508">
    <property type="component" value="Unassembled WGS sequence"/>
</dbReference>
<keyword evidence="3" id="KW-1185">Reference proteome</keyword>
<gene>
    <name evidence="2" type="ORF">EV652_105133</name>
</gene>
<evidence type="ECO:0000256" key="1">
    <source>
        <dbReference type="SAM" id="Phobius"/>
    </source>
</evidence>
<dbReference type="Pfam" id="PF04286">
    <property type="entry name" value="DUF445"/>
    <property type="match status" value="1"/>
</dbReference>
<dbReference type="PANTHER" id="PTHR38442:SF1">
    <property type="entry name" value="INNER MEMBRANE PROTEIN"/>
    <property type="match status" value="1"/>
</dbReference>
<dbReference type="OrthoDB" id="9769590at2"/>
<proteinExistence type="predicted"/>
<dbReference type="GO" id="GO:0005886">
    <property type="term" value="C:plasma membrane"/>
    <property type="evidence" value="ECO:0007669"/>
    <property type="project" value="TreeGrafter"/>
</dbReference>
<accession>A0A4R2HJC6</accession>
<comment type="caution">
    <text evidence="2">The sequence shown here is derived from an EMBL/GenBank/DDBJ whole genome shotgun (WGS) entry which is preliminary data.</text>
</comment>
<evidence type="ECO:0000313" key="2">
    <source>
        <dbReference type="EMBL" id="TCO30139.1"/>
    </source>
</evidence>
<keyword evidence="1" id="KW-0472">Membrane</keyword>
<keyword evidence="1" id="KW-0812">Transmembrane</keyword>